<protein>
    <recommendedName>
        <fullName evidence="3">ESX-1 secretion-associated protein EspA/EspE-like domain-containing protein</fullName>
    </recommendedName>
</protein>
<comment type="caution">
    <text evidence="1">The sequence shown here is derived from an EMBL/GenBank/DDBJ whole genome shotgun (WGS) entry which is preliminary data.</text>
</comment>
<dbReference type="EMBL" id="BJLP01000041">
    <property type="protein sequence ID" value="GEA81920.1"/>
    <property type="molecule type" value="Genomic_DNA"/>
</dbReference>
<evidence type="ECO:0008006" key="3">
    <source>
        <dbReference type="Google" id="ProtNLM"/>
    </source>
</evidence>
<name>A0A4Y3KG79_CELUD</name>
<organism evidence="1 2">
    <name type="scientific">Cellulomonas uda</name>
    <dbReference type="NCBI Taxonomy" id="1714"/>
    <lineage>
        <taxon>Bacteria</taxon>
        <taxon>Bacillati</taxon>
        <taxon>Actinomycetota</taxon>
        <taxon>Actinomycetes</taxon>
        <taxon>Micrococcales</taxon>
        <taxon>Cellulomonadaceae</taxon>
        <taxon>Cellulomonas</taxon>
    </lineage>
</organism>
<sequence>MTAPAPLPPRATYDAQVAAHESDLVTLGEQPAEATAGANASLQELSWWDRLWEWVTDVVDEVQRKLEELVAKVDEFFGTVTGLDQGDPYALYAAGEGYLAAQRTFSGLATSFSPWNLPALDGWEGQAGSAYAAAVPVQAAAVDRLASWCGSAGGILMDHSRNVVNEYLAMRATVRSKVVAITQAVASLAFVDPVKLTDTIEKVIGLTAEIIQAVDDLRTAFQQWANESLRSTDALKVAMADQTGTQGGGWPELVRA</sequence>
<evidence type="ECO:0000313" key="1">
    <source>
        <dbReference type="EMBL" id="GEA81920.1"/>
    </source>
</evidence>
<evidence type="ECO:0000313" key="2">
    <source>
        <dbReference type="Proteomes" id="UP000315842"/>
    </source>
</evidence>
<dbReference type="AlphaFoldDB" id="A0A4Y3KG79"/>
<keyword evidence="2" id="KW-1185">Reference proteome</keyword>
<proteinExistence type="predicted"/>
<dbReference type="RefSeq" id="WP_141321348.1">
    <property type="nucleotide sequence ID" value="NZ_BJLP01000041.1"/>
</dbReference>
<gene>
    <name evidence="1" type="ORF">CUD01_23640</name>
</gene>
<accession>A0A4Y3KG79</accession>
<reference evidence="1 2" key="1">
    <citation type="submission" date="2019-06" db="EMBL/GenBank/DDBJ databases">
        <title>Whole genome shotgun sequence of Cellulomonas uda NBRC 3747.</title>
        <authorList>
            <person name="Hosoyama A."/>
            <person name="Uohara A."/>
            <person name="Ohji S."/>
            <person name="Ichikawa N."/>
        </authorList>
    </citation>
    <scope>NUCLEOTIDE SEQUENCE [LARGE SCALE GENOMIC DNA]</scope>
    <source>
        <strain evidence="1 2">NBRC 3747</strain>
    </source>
</reference>
<dbReference type="Proteomes" id="UP000315842">
    <property type="component" value="Unassembled WGS sequence"/>
</dbReference>